<feature type="domain" description="LamG-like jellyroll fold" evidence="3">
    <location>
        <begin position="87"/>
        <end position="216"/>
    </location>
</feature>
<keyword evidence="2" id="KW-1015">Disulfide bond</keyword>
<dbReference type="PANTHER" id="PTHR47635">
    <property type="entry name" value="CUB DOMAIN-CONTAINING PROTEIN"/>
    <property type="match status" value="1"/>
</dbReference>
<protein>
    <recommendedName>
        <fullName evidence="3">LamG-like jellyroll fold domain-containing protein</fullName>
    </recommendedName>
</protein>
<dbReference type="AlphaFoldDB" id="A0A382A4C7"/>
<evidence type="ECO:0000259" key="3">
    <source>
        <dbReference type="SMART" id="SM00560"/>
    </source>
</evidence>
<evidence type="ECO:0000313" key="4">
    <source>
        <dbReference type="EMBL" id="SVA96012.1"/>
    </source>
</evidence>
<evidence type="ECO:0000256" key="1">
    <source>
        <dbReference type="ARBA" id="ARBA00022729"/>
    </source>
</evidence>
<proteinExistence type="predicted"/>
<sequence length="241" mass="27126">MKFLKALVIVVASMSLSSSFAFENKLVGYWPFDEGKGSPKDTSGNNNHGKIEGEPNWVDGKFGKALEFDGKDDHIVVKDHPTLDFTKNLTIMAWFMPKAVMTKRRMISKNDSIFVMFDFGDPNTVDLLVKPNNDFVESKTSDWKTDQWYHFAGTYDGKSLRIYVNGKLEGEKKYGGGIAPSDLDLWIGGDDYGRPTDHFPGIIDEVRIYKHALNENQIQKVKEEPAMLKADGNSTTTWGTI</sequence>
<dbReference type="EMBL" id="UINC01023741">
    <property type="protein sequence ID" value="SVA96012.1"/>
    <property type="molecule type" value="Genomic_DNA"/>
</dbReference>
<reference evidence="4" key="1">
    <citation type="submission" date="2018-05" db="EMBL/GenBank/DDBJ databases">
        <authorList>
            <person name="Lanie J.A."/>
            <person name="Ng W.-L."/>
            <person name="Kazmierczak K.M."/>
            <person name="Andrzejewski T.M."/>
            <person name="Davidsen T.M."/>
            <person name="Wayne K.J."/>
            <person name="Tettelin H."/>
            <person name="Glass J.I."/>
            <person name="Rusch D."/>
            <person name="Podicherti R."/>
            <person name="Tsui H.-C.T."/>
            <person name="Winkler M.E."/>
        </authorList>
    </citation>
    <scope>NUCLEOTIDE SEQUENCE</scope>
</reference>
<keyword evidence="1" id="KW-0732">Signal</keyword>
<dbReference type="InterPro" id="IPR006558">
    <property type="entry name" value="LamG-like"/>
</dbReference>
<dbReference type="SMART" id="SM00560">
    <property type="entry name" value="LamGL"/>
    <property type="match status" value="1"/>
</dbReference>
<dbReference type="PANTHER" id="PTHR47635:SF2">
    <property type="entry name" value="LAMG-LIKE JELLYROLL FOLD DOMAIN-CONTAINING PROTEIN"/>
    <property type="match status" value="1"/>
</dbReference>
<organism evidence="4">
    <name type="scientific">marine metagenome</name>
    <dbReference type="NCBI Taxonomy" id="408172"/>
    <lineage>
        <taxon>unclassified sequences</taxon>
        <taxon>metagenomes</taxon>
        <taxon>ecological metagenomes</taxon>
    </lineage>
</organism>
<feature type="non-terminal residue" evidence="4">
    <location>
        <position position="241"/>
    </location>
</feature>
<dbReference type="Gene3D" id="2.60.120.200">
    <property type="match status" value="1"/>
</dbReference>
<name>A0A382A4C7_9ZZZZ</name>
<gene>
    <name evidence="4" type="ORF">METZ01_LOCUS148866</name>
</gene>
<dbReference type="Pfam" id="PF13385">
    <property type="entry name" value="Laminin_G_3"/>
    <property type="match status" value="1"/>
</dbReference>
<evidence type="ECO:0000256" key="2">
    <source>
        <dbReference type="ARBA" id="ARBA00023157"/>
    </source>
</evidence>
<accession>A0A382A4C7</accession>
<dbReference type="InterPro" id="IPR013320">
    <property type="entry name" value="ConA-like_dom_sf"/>
</dbReference>
<dbReference type="SUPFAM" id="SSF49899">
    <property type="entry name" value="Concanavalin A-like lectins/glucanases"/>
    <property type="match status" value="1"/>
</dbReference>